<evidence type="ECO:0000313" key="5">
    <source>
        <dbReference type="EMBL" id="CAB5014322.1"/>
    </source>
</evidence>
<dbReference type="PANTHER" id="PTHR12526">
    <property type="entry name" value="GLYCOSYLTRANSFERASE"/>
    <property type="match status" value="1"/>
</dbReference>
<dbReference type="EMBL" id="CAFBOZ010000209">
    <property type="protein sequence ID" value="CAB5014322.1"/>
    <property type="molecule type" value="Genomic_DNA"/>
</dbReference>
<sequence>MRVLLVTVHLRCGGAERVMSWLAARLDALGHEVTLATWFLPIDDFYALPPGVARVGVRDDTRQARFQFHVDRVRFIRRIRQLAKDADVVLAFLPDANVATLLATIGLGVPVVVSERNHPVWSGARRRSGRLGGWLVRWRAAAFVVQSADIAEAFRLRWGITGAVVIPNAPAIAIAAATHRGPVVLSVGRLVEAKDHATLIRAWARVASTYPQWTLRIIGEGPLKQALGTMVQQLGLEHRVEIIEPRVDIGTEFQAASIFVLPSVTEGFPNALLEAAASGCACIATDCPGASADIVDHGSAGLLVPVGDHVALAAALESLVGDAGQREELGEAARVSAGRFDADTVVGQWVQVLSHARRAGVLRT</sequence>
<gene>
    <name evidence="5" type="ORF">UFOPK3992_01379</name>
</gene>
<dbReference type="Pfam" id="PF13439">
    <property type="entry name" value="Glyco_transf_4"/>
    <property type="match status" value="1"/>
</dbReference>
<dbReference type="Gene3D" id="3.40.50.2000">
    <property type="entry name" value="Glycogen Phosphorylase B"/>
    <property type="match status" value="2"/>
</dbReference>
<dbReference type="Pfam" id="PF00534">
    <property type="entry name" value="Glycos_transf_1"/>
    <property type="match status" value="1"/>
</dbReference>
<dbReference type="InterPro" id="IPR028098">
    <property type="entry name" value="Glyco_trans_4-like_N"/>
</dbReference>
<evidence type="ECO:0000256" key="1">
    <source>
        <dbReference type="ARBA" id="ARBA00022676"/>
    </source>
</evidence>
<dbReference type="AlphaFoldDB" id="A0A6J7QIY1"/>
<reference evidence="5" key="1">
    <citation type="submission" date="2020-05" db="EMBL/GenBank/DDBJ databases">
        <authorList>
            <person name="Chiriac C."/>
            <person name="Salcher M."/>
            <person name="Ghai R."/>
            <person name="Kavagutti S V."/>
        </authorList>
    </citation>
    <scope>NUCLEOTIDE SEQUENCE</scope>
</reference>
<dbReference type="PANTHER" id="PTHR12526:SF510">
    <property type="entry name" value="D-INOSITOL 3-PHOSPHATE GLYCOSYLTRANSFERASE"/>
    <property type="match status" value="1"/>
</dbReference>
<evidence type="ECO:0000256" key="2">
    <source>
        <dbReference type="ARBA" id="ARBA00022679"/>
    </source>
</evidence>
<protein>
    <submittedName>
        <fullName evidence="5">Unannotated protein</fullName>
    </submittedName>
</protein>
<evidence type="ECO:0000259" key="4">
    <source>
        <dbReference type="Pfam" id="PF13439"/>
    </source>
</evidence>
<keyword evidence="2" id="KW-0808">Transferase</keyword>
<feature type="domain" description="Glycosyltransferase subfamily 4-like N-terminal" evidence="4">
    <location>
        <begin position="13"/>
        <end position="168"/>
    </location>
</feature>
<dbReference type="SUPFAM" id="SSF53756">
    <property type="entry name" value="UDP-Glycosyltransferase/glycogen phosphorylase"/>
    <property type="match status" value="1"/>
</dbReference>
<name>A0A6J7QIY1_9ZZZZ</name>
<organism evidence="5">
    <name type="scientific">freshwater metagenome</name>
    <dbReference type="NCBI Taxonomy" id="449393"/>
    <lineage>
        <taxon>unclassified sequences</taxon>
        <taxon>metagenomes</taxon>
        <taxon>ecological metagenomes</taxon>
    </lineage>
</organism>
<feature type="domain" description="Glycosyl transferase family 1" evidence="3">
    <location>
        <begin position="179"/>
        <end position="334"/>
    </location>
</feature>
<dbReference type="GO" id="GO:0016757">
    <property type="term" value="F:glycosyltransferase activity"/>
    <property type="evidence" value="ECO:0007669"/>
    <property type="project" value="UniProtKB-KW"/>
</dbReference>
<proteinExistence type="predicted"/>
<dbReference type="InterPro" id="IPR001296">
    <property type="entry name" value="Glyco_trans_1"/>
</dbReference>
<evidence type="ECO:0000259" key="3">
    <source>
        <dbReference type="Pfam" id="PF00534"/>
    </source>
</evidence>
<keyword evidence="1" id="KW-0328">Glycosyltransferase</keyword>
<accession>A0A6J7QIY1</accession>